<name>A0A6J4RX04_9ACTN</name>
<dbReference type="AlphaFoldDB" id="A0A6J4RX04"/>
<evidence type="ECO:0000256" key="1">
    <source>
        <dbReference type="ARBA" id="ARBA00023002"/>
    </source>
</evidence>
<keyword evidence="1" id="KW-0560">Oxidoreductase</keyword>
<dbReference type="InterPro" id="IPR029041">
    <property type="entry name" value="FAD-linked_oxidoreductase-like"/>
</dbReference>
<accession>A0A6J4RX04</accession>
<dbReference type="SUPFAM" id="SSF51730">
    <property type="entry name" value="FAD-linked oxidoreductase"/>
    <property type="match status" value="1"/>
</dbReference>
<dbReference type="Gene3D" id="6.10.250.3270">
    <property type="match status" value="1"/>
</dbReference>
<dbReference type="GO" id="GO:0016491">
    <property type="term" value="F:oxidoreductase activity"/>
    <property type="evidence" value="ECO:0007669"/>
    <property type="project" value="UniProtKB-KW"/>
</dbReference>
<evidence type="ECO:0000313" key="2">
    <source>
        <dbReference type="EMBL" id="CAA9484292.1"/>
    </source>
</evidence>
<dbReference type="EMBL" id="CADCVT010000093">
    <property type="protein sequence ID" value="CAA9484292.1"/>
    <property type="molecule type" value="Genomic_DNA"/>
</dbReference>
<proteinExistence type="predicted"/>
<protein>
    <submittedName>
        <fullName evidence="2">Uncharacterized protein</fullName>
    </submittedName>
</protein>
<gene>
    <name evidence="2" type="ORF">AVDCRST_MAG85-857</name>
</gene>
<reference evidence="2" key="1">
    <citation type="submission" date="2020-02" db="EMBL/GenBank/DDBJ databases">
        <authorList>
            <person name="Meier V. D."/>
        </authorList>
    </citation>
    <scope>NUCLEOTIDE SEQUENCE</scope>
    <source>
        <strain evidence="2">AVDCRST_MAG85</strain>
    </source>
</reference>
<sequence length="61" mass="6824">MTDSLATHHGLLREACPPAPVEMLLGIRPDEAERLGAIVYTPYGPNWFRYAMRRLAESQGP</sequence>
<organism evidence="2">
    <name type="scientific">uncultured Solirubrobacteraceae bacterium</name>
    <dbReference type="NCBI Taxonomy" id="1162706"/>
    <lineage>
        <taxon>Bacteria</taxon>
        <taxon>Bacillati</taxon>
        <taxon>Actinomycetota</taxon>
        <taxon>Thermoleophilia</taxon>
        <taxon>Solirubrobacterales</taxon>
        <taxon>Solirubrobacteraceae</taxon>
        <taxon>environmental samples</taxon>
    </lineage>
</organism>